<reference evidence="2" key="1">
    <citation type="submission" date="2020-07" db="EMBL/GenBank/DDBJ databases">
        <title>Methanobacterium. sp. MethCan genome.</title>
        <authorList>
            <person name="Postec A."/>
            <person name="Quemeneur M."/>
        </authorList>
    </citation>
    <scope>NUCLEOTIDE SEQUENCE</scope>
    <source>
        <strain evidence="2">MethCAN</strain>
    </source>
</reference>
<dbReference type="Pfam" id="PF02627">
    <property type="entry name" value="CMD"/>
    <property type="match status" value="1"/>
</dbReference>
<feature type="domain" description="Carboxymuconolactone decarboxylase-like" evidence="1">
    <location>
        <begin position="18"/>
        <end position="89"/>
    </location>
</feature>
<organism evidence="2 3">
    <name type="scientific">Methanobacterium alkalithermotolerans</name>
    <dbReference type="NCBI Taxonomy" id="2731220"/>
    <lineage>
        <taxon>Archaea</taxon>
        <taxon>Methanobacteriati</taxon>
        <taxon>Methanobacteriota</taxon>
        <taxon>Methanomada group</taxon>
        <taxon>Methanobacteria</taxon>
        <taxon>Methanobacteriales</taxon>
        <taxon>Methanobacteriaceae</taxon>
        <taxon>Methanobacterium</taxon>
    </lineage>
</organism>
<accession>A0A8T8K3A1</accession>
<dbReference type="SUPFAM" id="SSF69118">
    <property type="entry name" value="AhpD-like"/>
    <property type="match status" value="1"/>
</dbReference>
<dbReference type="Gene3D" id="1.20.1290.10">
    <property type="entry name" value="AhpD-like"/>
    <property type="match status" value="1"/>
</dbReference>
<protein>
    <submittedName>
        <fullName evidence="2">Carboxymuconolactone decarboxylase family protein</fullName>
    </submittedName>
</protein>
<sequence>MKKDKPRPYQFAKAINGDLEEAFNNLSFQIMKDGALSTREKTLIALACAVAVKCKQCIKAHEKKAQEEGCSREEILEAAAVAGQVRLGSGFTFASYLLEE</sequence>
<dbReference type="OrthoDB" id="111898at2157"/>
<dbReference type="PANTHER" id="PTHR33930">
    <property type="entry name" value="ALKYL HYDROPEROXIDE REDUCTASE AHPD"/>
    <property type="match status" value="1"/>
</dbReference>
<dbReference type="GeneID" id="64819307"/>
<dbReference type="AlphaFoldDB" id="A0A8T8K3A1"/>
<name>A0A8T8K3A1_9EURY</name>
<dbReference type="GO" id="GO:0051920">
    <property type="term" value="F:peroxiredoxin activity"/>
    <property type="evidence" value="ECO:0007669"/>
    <property type="project" value="InterPro"/>
</dbReference>
<proteinExistence type="predicted"/>
<keyword evidence="3" id="KW-1185">Reference proteome</keyword>
<dbReference type="EMBL" id="CP058560">
    <property type="protein sequence ID" value="QUH22447.1"/>
    <property type="molecule type" value="Genomic_DNA"/>
</dbReference>
<dbReference type="PANTHER" id="PTHR33930:SF2">
    <property type="entry name" value="BLR3452 PROTEIN"/>
    <property type="match status" value="1"/>
</dbReference>
<gene>
    <name evidence="2" type="ORF">HYG87_01045</name>
</gene>
<dbReference type="KEGG" id="meme:HYG87_01045"/>
<evidence type="ECO:0000313" key="2">
    <source>
        <dbReference type="EMBL" id="QUH22447.1"/>
    </source>
</evidence>
<dbReference type="InterPro" id="IPR004675">
    <property type="entry name" value="AhpD_core"/>
</dbReference>
<dbReference type="RefSeq" id="WP_211533392.1">
    <property type="nucleotide sequence ID" value="NZ_CP058560.1"/>
</dbReference>
<evidence type="ECO:0000259" key="1">
    <source>
        <dbReference type="Pfam" id="PF02627"/>
    </source>
</evidence>
<dbReference type="InterPro" id="IPR003779">
    <property type="entry name" value="CMD-like"/>
</dbReference>
<dbReference type="Proteomes" id="UP000681041">
    <property type="component" value="Chromosome"/>
</dbReference>
<dbReference type="InterPro" id="IPR029032">
    <property type="entry name" value="AhpD-like"/>
</dbReference>
<evidence type="ECO:0000313" key="3">
    <source>
        <dbReference type="Proteomes" id="UP000681041"/>
    </source>
</evidence>
<dbReference type="NCBIfam" id="TIGR00778">
    <property type="entry name" value="ahpD_dom"/>
    <property type="match status" value="1"/>
</dbReference>